<comment type="caution">
    <text evidence="1">The sequence shown here is derived from an EMBL/GenBank/DDBJ whole genome shotgun (WGS) entry which is preliminary data.</text>
</comment>
<evidence type="ECO:0000313" key="2">
    <source>
        <dbReference type="Proteomes" id="UP001630127"/>
    </source>
</evidence>
<protein>
    <submittedName>
        <fullName evidence="1">Uncharacterized protein</fullName>
    </submittedName>
</protein>
<gene>
    <name evidence="1" type="ORF">ACH5RR_003791</name>
</gene>
<name>A0ABD3AVR0_9GENT</name>
<dbReference type="EMBL" id="JBJUIK010000002">
    <property type="protein sequence ID" value="KAL3535330.1"/>
    <property type="molecule type" value="Genomic_DNA"/>
</dbReference>
<sequence>MVVADELEGRKEGWCGDDGGGRKRGRDLIWVMAEDVGDGKKGMVVTMQKKSEELRRRRDWVVAIERKEEEELEDLVGGGITQEDKVGRNKRNGLIVVVAMATSDRIEEEDLVGLGGGEG</sequence>
<keyword evidence="2" id="KW-1185">Reference proteome</keyword>
<dbReference type="Proteomes" id="UP001630127">
    <property type="component" value="Unassembled WGS sequence"/>
</dbReference>
<reference evidence="1 2" key="1">
    <citation type="submission" date="2024-11" db="EMBL/GenBank/DDBJ databases">
        <title>A near-complete genome assembly of Cinchona calisaya.</title>
        <authorList>
            <person name="Lian D.C."/>
            <person name="Zhao X.W."/>
            <person name="Wei L."/>
        </authorList>
    </citation>
    <scope>NUCLEOTIDE SEQUENCE [LARGE SCALE GENOMIC DNA]</scope>
    <source>
        <tissue evidence="1">Nenye</tissue>
    </source>
</reference>
<accession>A0ABD3AVR0</accession>
<evidence type="ECO:0000313" key="1">
    <source>
        <dbReference type="EMBL" id="KAL3535330.1"/>
    </source>
</evidence>
<organism evidence="1 2">
    <name type="scientific">Cinchona calisaya</name>
    <dbReference type="NCBI Taxonomy" id="153742"/>
    <lineage>
        <taxon>Eukaryota</taxon>
        <taxon>Viridiplantae</taxon>
        <taxon>Streptophyta</taxon>
        <taxon>Embryophyta</taxon>
        <taxon>Tracheophyta</taxon>
        <taxon>Spermatophyta</taxon>
        <taxon>Magnoliopsida</taxon>
        <taxon>eudicotyledons</taxon>
        <taxon>Gunneridae</taxon>
        <taxon>Pentapetalae</taxon>
        <taxon>asterids</taxon>
        <taxon>lamiids</taxon>
        <taxon>Gentianales</taxon>
        <taxon>Rubiaceae</taxon>
        <taxon>Cinchonoideae</taxon>
        <taxon>Cinchoneae</taxon>
        <taxon>Cinchona</taxon>
    </lineage>
</organism>
<proteinExistence type="predicted"/>
<dbReference type="AlphaFoldDB" id="A0ABD3AVR0"/>